<evidence type="ECO:0000256" key="3">
    <source>
        <dbReference type="ARBA" id="ARBA00022679"/>
    </source>
</evidence>
<evidence type="ECO:0000313" key="5">
    <source>
        <dbReference type="EMBL" id="MFC3878815.1"/>
    </source>
</evidence>
<dbReference type="Proteomes" id="UP001595805">
    <property type="component" value="Unassembled WGS sequence"/>
</dbReference>
<protein>
    <submittedName>
        <fullName evidence="5">SAM-dependent methyltransferase</fullName>
    </submittedName>
</protein>
<dbReference type="SUPFAM" id="SSF53335">
    <property type="entry name" value="S-adenosyl-L-methionine-dependent methyltransferases"/>
    <property type="match status" value="1"/>
</dbReference>
<gene>
    <name evidence="5" type="ORF">ACFOSV_01435</name>
</gene>
<keyword evidence="2 5" id="KW-0489">Methyltransferase</keyword>
<evidence type="ECO:0000313" key="6">
    <source>
        <dbReference type="Proteomes" id="UP001595805"/>
    </source>
</evidence>
<dbReference type="CDD" id="cd02440">
    <property type="entry name" value="AdoMet_MTases"/>
    <property type="match status" value="1"/>
</dbReference>
<evidence type="ECO:0000256" key="2">
    <source>
        <dbReference type="ARBA" id="ARBA00022603"/>
    </source>
</evidence>
<evidence type="ECO:0000256" key="4">
    <source>
        <dbReference type="ARBA" id="ARBA00022691"/>
    </source>
</evidence>
<keyword evidence="1" id="KW-0597">Phosphoprotein</keyword>
<name>A0ABV8AMG0_9BACT</name>
<reference evidence="6" key="1">
    <citation type="journal article" date="2019" name="Int. J. Syst. Evol. Microbiol.">
        <title>The Global Catalogue of Microorganisms (GCM) 10K type strain sequencing project: providing services to taxonomists for standard genome sequencing and annotation.</title>
        <authorList>
            <consortium name="The Broad Institute Genomics Platform"/>
            <consortium name="The Broad Institute Genome Sequencing Center for Infectious Disease"/>
            <person name="Wu L."/>
            <person name="Ma J."/>
        </authorList>
    </citation>
    <scope>NUCLEOTIDE SEQUENCE [LARGE SCALE GENOMIC DNA]</scope>
    <source>
        <strain evidence="6">CCUG 60523</strain>
    </source>
</reference>
<dbReference type="InterPro" id="IPR008854">
    <property type="entry name" value="TPMT"/>
</dbReference>
<dbReference type="PANTHER" id="PTHR32183">
    <property type="match status" value="1"/>
</dbReference>
<dbReference type="PROSITE" id="PS51585">
    <property type="entry name" value="SAM_MT_TPMT"/>
    <property type="match status" value="1"/>
</dbReference>
<dbReference type="Gene3D" id="3.40.50.150">
    <property type="entry name" value="Vaccinia Virus protein VP39"/>
    <property type="match status" value="1"/>
</dbReference>
<dbReference type="GO" id="GO:0032259">
    <property type="term" value="P:methylation"/>
    <property type="evidence" value="ECO:0007669"/>
    <property type="project" value="UniProtKB-KW"/>
</dbReference>
<accession>A0ABV8AMG0</accession>
<dbReference type="InterPro" id="IPR029063">
    <property type="entry name" value="SAM-dependent_MTases_sf"/>
</dbReference>
<dbReference type="RefSeq" id="WP_377902635.1">
    <property type="nucleotide sequence ID" value="NZ_JBHRZS010000002.1"/>
</dbReference>
<proteinExistence type="predicted"/>
<keyword evidence="4" id="KW-0949">S-adenosyl-L-methionine</keyword>
<dbReference type="GO" id="GO:0008168">
    <property type="term" value="F:methyltransferase activity"/>
    <property type="evidence" value="ECO:0007669"/>
    <property type="project" value="UniProtKB-KW"/>
</dbReference>
<evidence type="ECO:0000256" key="1">
    <source>
        <dbReference type="ARBA" id="ARBA00022553"/>
    </source>
</evidence>
<dbReference type="EMBL" id="JBHRZS010000002">
    <property type="protein sequence ID" value="MFC3878815.1"/>
    <property type="molecule type" value="Genomic_DNA"/>
</dbReference>
<organism evidence="5 6">
    <name type="scientific">Algoriphagus namhaensis</name>
    <dbReference type="NCBI Taxonomy" id="915353"/>
    <lineage>
        <taxon>Bacteria</taxon>
        <taxon>Pseudomonadati</taxon>
        <taxon>Bacteroidota</taxon>
        <taxon>Cytophagia</taxon>
        <taxon>Cytophagales</taxon>
        <taxon>Cyclobacteriaceae</taxon>
        <taxon>Algoriphagus</taxon>
    </lineage>
</organism>
<dbReference type="Pfam" id="PF05724">
    <property type="entry name" value="TPMT"/>
    <property type="match status" value="1"/>
</dbReference>
<dbReference type="PANTHER" id="PTHR32183:SF6">
    <property type="entry name" value="CYSTEINE SULFINATE DESULFINASE_CYSTEINE DESULFURASE AND RELATED ENZYMES"/>
    <property type="match status" value="1"/>
</dbReference>
<sequence length="193" mass="22320">MGFLDERYWTDRYSAGQTGWDIGFASPPLTQYLDQIENKALKILIPGAGNAYEATYAFEHGFTQVFVLDLSQSPLDRFKERNPLFPESQLIKDDFLDHKGGYDLILEQTFFCALDPSLRMDYVKKMKELINPKGKLVGVLFDRVFPFEGPPFGGHLEEYENLFRTYFKDGFIAPCYNSIPERMGSEAWINWRA</sequence>
<keyword evidence="6" id="KW-1185">Reference proteome</keyword>
<keyword evidence="3" id="KW-0808">Transferase</keyword>
<comment type="caution">
    <text evidence="5">The sequence shown here is derived from an EMBL/GenBank/DDBJ whole genome shotgun (WGS) entry which is preliminary data.</text>
</comment>